<name>A0A0E9TUI2_ANGAN</name>
<reference evidence="1" key="1">
    <citation type="submission" date="2014-11" db="EMBL/GenBank/DDBJ databases">
        <authorList>
            <person name="Amaro Gonzalez C."/>
        </authorList>
    </citation>
    <scope>NUCLEOTIDE SEQUENCE</scope>
</reference>
<dbReference type="EMBL" id="GBXM01051248">
    <property type="protein sequence ID" value="JAH57329.1"/>
    <property type="molecule type" value="Transcribed_RNA"/>
</dbReference>
<protein>
    <submittedName>
        <fullName evidence="1">Uncharacterized protein</fullName>
    </submittedName>
</protein>
<accession>A0A0E9TUI2</accession>
<proteinExistence type="predicted"/>
<dbReference type="AlphaFoldDB" id="A0A0E9TUI2"/>
<reference evidence="1" key="2">
    <citation type="journal article" date="2015" name="Fish Shellfish Immunol.">
        <title>Early steps in the European eel (Anguilla anguilla)-Vibrio vulnificus interaction in the gills: Role of the RtxA13 toxin.</title>
        <authorList>
            <person name="Callol A."/>
            <person name="Pajuelo D."/>
            <person name="Ebbesson L."/>
            <person name="Teles M."/>
            <person name="MacKenzie S."/>
            <person name="Amaro C."/>
        </authorList>
    </citation>
    <scope>NUCLEOTIDE SEQUENCE</scope>
</reference>
<organism evidence="1">
    <name type="scientific">Anguilla anguilla</name>
    <name type="common">European freshwater eel</name>
    <name type="synonym">Muraena anguilla</name>
    <dbReference type="NCBI Taxonomy" id="7936"/>
    <lineage>
        <taxon>Eukaryota</taxon>
        <taxon>Metazoa</taxon>
        <taxon>Chordata</taxon>
        <taxon>Craniata</taxon>
        <taxon>Vertebrata</taxon>
        <taxon>Euteleostomi</taxon>
        <taxon>Actinopterygii</taxon>
        <taxon>Neopterygii</taxon>
        <taxon>Teleostei</taxon>
        <taxon>Anguilliformes</taxon>
        <taxon>Anguillidae</taxon>
        <taxon>Anguilla</taxon>
    </lineage>
</organism>
<sequence length="26" mass="3050">MQHTQYLSIFQNLLVVLNILSCKDNN</sequence>
<evidence type="ECO:0000313" key="1">
    <source>
        <dbReference type="EMBL" id="JAH57329.1"/>
    </source>
</evidence>